<dbReference type="Gene3D" id="3.40.30.10">
    <property type="entry name" value="Glutaredoxin"/>
    <property type="match status" value="1"/>
</dbReference>
<evidence type="ECO:0000313" key="1">
    <source>
        <dbReference type="EMBL" id="GAA5504235.1"/>
    </source>
</evidence>
<sequence>MTQTIAKTARIEVFDPAMCCSTGVCGTDVDQNLVTFAADAAWATAQGANLTRYNLAQQPMEFAQNSMVAQMLKVTGESALPMILLDGQVALAGRYPTRQELSRWLGHPELDELSMAEPQPCCGGDTNCC</sequence>
<dbReference type="InterPro" id="IPR010712">
    <property type="entry name" value="Arsenical-R_ArsD"/>
</dbReference>
<organism evidence="1 2">
    <name type="scientific">Deinococcus xinjiangensis</name>
    <dbReference type="NCBI Taxonomy" id="457454"/>
    <lineage>
        <taxon>Bacteria</taxon>
        <taxon>Thermotogati</taxon>
        <taxon>Deinococcota</taxon>
        <taxon>Deinococci</taxon>
        <taxon>Deinococcales</taxon>
        <taxon>Deinococcaceae</taxon>
        <taxon>Deinococcus</taxon>
    </lineage>
</organism>
<comment type="caution">
    <text evidence="1">The sequence shown here is derived from an EMBL/GenBank/DDBJ whole genome shotgun (WGS) entry which is preliminary data.</text>
</comment>
<dbReference type="RefSeq" id="WP_353544202.1">
    <property type="nucleotide sequence ID" value="NZ_BAABRN010000098.1"/>
</dbReference>
<dbReference type="Proteomes" id="UP001458946">
    <property type="component" value="Unassembled WGS sequence"/>
</dbReference>
<protein>
    <submittedName>
        <fullName evidence="1">Arsenical resistance operon trans-acting repressor ArsD</fullName>
    </submittedName>
</protein>
<accession>A0ABP9VI43</accession>
<dbReference type="EMBL" id="BAABRN010000098">
    <property type="protein sequence ID" value="GAA5504235.1"/>
    <property type="molecule type" value="Genomic_DNA"/>
</dbReference>
<name>A0ABP9VI43_9DEIO</name>
<keyword evidence="2" id="KW-1185">Reference proteome</keyword>
<evidence type="ECO:0000313" key="2">
    <source>
        <dbReference type="Proteomes" id="UP001458946"/>
    </source>
</evidence>
<proteinExistence type="predicted"/>
<dbReference type="NCBIfam" id="NF033727">
    <property type="entry name" value="chaperon_ArsD"/>
    <property type="match status" value="1"/>
</dbReference>
<reference evidence="1 2" key="1">
    <citation type="submission" date="2024-02" db="EMBL/GenBank/DDBJ databases">
        <title>Deinococcus xinjiangensis NBRC 107630.</title>
        <authorList>
            <person name="Ichikawa N."/>
            <person name="Katano-Makiyama Y."/>
            <person name="Hidaka K."/>
        </authorList>
    </citation>
    <scope>NUCLEOTIDE SEQUENCE [LARGE SCALE GENOMIC DNA]</scope>
    <source>
        <strain evidence="1 2">NBRC 107630</strain>
    </source>
</reference>
<dbReference type="Pfam" id="PF06953">
    <property type="entry name" value="ArsD"/>
    <property type="match status" value="1"/>
</dbReference>
<gene>
    <name evidence="1" type="primary">arsD</name>
    <name evidence="1" type="ORF">Dxin01_04004</name>
</gene>